<organism evidence="2 3">
    <name type="scientific">Methanospirillum stamsii</name>
    <dbReference type="NCBI Taxonomy" id="1277351"/>
    <lineage>
        <taxon>Archaea</taxon>
        <taxon>Methanobacteriati</taxon>
        <taxon>Methanobacteriota</taxon>
        <taxon>Stenosarchaea group</taxon>
        <taxon>Methanomicrobia</taxon>
        <taxon>Methanomicrobiales</taxon>
        <taxon>Methanospirillaceae</taxon>
        <taxon>Methanospirillum</taxon>
    </lineage>
</organism>
<keyword evidence="3" id="KW-1185">Reference proteome</keyword>
<protein>
    <submittedName>
        <fullName evidence="2">Uncharacterized protein</fullName>
    </submittedName>
</protein>
<evidence type="ECO:0000313" key="3">
    <source>
        <dbReference type="Proteomes" id="UP000245934"/>
    </source>
</evidence>
<dbReference type="EMBL" id="QGMZ01000018">
    <property type="protein sequence ID" value="PWR73478.1"/>
    <property type="molecule type" value="Genomic_DNA"/>
</dbReference>
<name>A0A2V2NAG7_9EURY</name>
<evidence type="ECO:0000313" key="2">
    <source>
        <dbReference type="EMBL" id="PWR73478.1"/>
    </source>
</evidence>
<sequence>MSSYHHAEYFPKSYPSLQSYSSLTSQITRSKFPNTPDRPQVTGYQNPHYSDEKYNTSLCIMSYEKPESEKPEHKSTIDDLVRSDDLFLDQLETMHYLSFSDW</sequence>
<gene>
    <name evidence="2" type="ORF">DLD82_09520</name>
</gene>
<accession>A0A2V2NAG7</accession>
<dbReference type="AlphaFoldDB" id="A0A2V2NAG7"/>
<comment type="caution">
    <text evidence="2">The sequence shown here is derived from an EMBL/GenBank/DDBJ whole genome shotgun (WGS) entry which is preliminary data.</text>
</comment>
<feature type="region of interest" description="Disordered" evidence="1">
    <location>
        <begin position="25"/>
        <end position="49"/>
    </location>
</feature>
<reference evidence="2 3" key="1">
    <citation type="submission" date="2018-05" db="EMBL/GenBank/DDBJ databases">
        <title>Draft genome of Methanospirillum stamsii Pt1.</title>
        <authorList>
            <person name="Dueholm M.S."/>
            <person name="Nielsen P.H."/>
            <person name="Bakmann L.F."/>
            <person name="Otzen D.E."/>
        </authorList>
    </citation>
    <scope>NUCLEOTIDE SEQUENCE [LARGE SCALE GENOMIC DNA]</scope>
    <source>
        <strain evidence="2 3">Pt1</strain>
    </source>
</reference>
<evidence type="ECO:0000256" key="1">
    <source>
        <dbReference type="SAM" id="MobiDB-lite"/>
    </source>
</evidence>
<proteinExistence type="predicted"/>
<dbReference type="Proteomes" id="UP000245934">
    <property type="component" value="Unassembled WGS sequence"/>
</dbReference>